<dbReference type="GO" id="GO:0006950">
    <property type="term" value="P:response to stress"/>
    <property type="evidence" value="ECO:0007669"/>
    <property type="project" value="TreeGrafter"/>
</dbReference>
<proteinExistence type="predicted"/>
<keyword evidence="2 5" id="KW-0238">DNA-binding</keyword>
<gene>
    <name evidence="5" type="ORF">SAMN04488053_104157</name>
</gene>
<dbReference type="GO" id="GO:0003700">
    <property type="term" value="F:DNA-binding transcription factor activity"/>
    <property type="evidence" value="ECO:0007669"/>
    <property type="project" value="InterPro"/>
</dbReference>
<feature type="domain" description="HTH marR-type" evidence="4">
    <location>
        <begin position="1"/>
        <end position="112"/>
    </location>
</feature>
<keyword evidence="1" id="KW-0805">Transcription regulation</keyword>
<reference evidence="6" key="1">
    <citation type="submission" date="2016-10" db="EMBL/GenBank/DDBJ databases">
        <authorList>
            <person name="Varghese N."/>
            <person name="Submissions S."/>
        </authorList>
    </citation>
    <scope>NUCLEOTIDE SEQUENCE [LARGE SCALE GENOMIC DNA]</scope>
    <source>
        <strain evidence="6">CGMCC 1.10369</strain>
    </source>
</reference>
<dbReference type="AlphaFoldDB" id="A0A1H0F1Q9"/>
<dbReference type="InterPro" id="IPR036388">
    <property type="entry name" value="WH-like_DNA-bd_sf"/>
</dbReference>
<organism evidence="5 6">
    <name type="scientific">Alkalicoccus daliensis</name>
    <dbReference type="NCBI Taxonomy" id="745820"/>
    <lineage>
        <taxon>Bacteria</taxon>
        <taxon>Bacillati</taxon>
        <taxon>Bacillota</taxon>
        <taxon>Bacilli</taxon>
        <taxon>Bacillales</taxon>
        <taxon>Bacillaceae</taxon>
        <taxon>Alkalicoccus</taxon>
    </lineage>
</organism>
<dbReference type="PROSITE" id="PS50995">
    <property type="entry name" value="HTH_MARR_2"/>
    <property type="match status" value="1"/>
</dbReference>
<dbReference type="GO" id="GO:0003677">
    <property type="term" value="F:DNA binding"/>
    <property type="evidence" value="ECO:0007669"/>
    <property type="project" value="UniProtKB-KW"/>
</dbReference>
<dbReference type="SMART" id="SM00347">
    <property type="entry name" value="HTH_MARR"/>
    <property type="match status" value="1"/>
</dbReference>
<dbReference type="InterPro" id="IPR000835">
    <property type="entry name" value="HTH_MarR-typ"/>
</dbReference>
<evidence type="ECO:0000259" key="4">
    <source>
        <dbReference type="PROSITE" id="PS50995"/>
    </source>
</evidence>
<protein>
    <submittedName>
        <fullName evidence="5">DNA-binding transcriptional regulator, MarR family</fullName>
    </submittedName>
</protein>
<dbReference type="Pfam" id="PF01047">
    <property type="entry name" value="MarR"/>
    <property type="match status" value="1"/>
</dbReference>
<evidence type="ECO:0000313" key="5">
    <source>
        <dbReference type="EMBL" id="SDN88607.1"/>
    </source>
</evidence>
<dbReference type="PANTHER" id="PTHR33164:SF89">
    <property type="entry name" value="MARR FAMILY REGULATORY PROTEIN"/>
    <property type="match status" value="1"/>
</dbReference>
<dbReference type="InterPro" id="IPR023187">
    <property type="entry name" value="Tscrpt_reg_MarR-type_CS"/>
</dbReference>
<keyword evidence="3" id="KW-0804">Transcription</keyword>
<keyword evidence="6" id="KW-1185">Reference proteome</keyword>
<dbReference type="Gene3D" id="1.10.10.10">
    <property type="entry name" value="Winged helix-like DNA-binding domain superfamily/Winged helix DNA-binding domain"/>
    <property type="match status" value="1"/>
</dbReference>
<dbReference type="PROSITE" id="PS01117">
    <property type="entry name" value="HTH_MARR_1"/>
    <property type="match status" value="1"/>
</dbReference>
<dbReference type="EMBL" id="FNIL01000004">
    <property type="protein sequence ID" value="SDN88607.1"/>
    <property type="molecule type" value="Genomic_DNA"/>
</dbReference>
<evidence type="ECO:0000256" key="1">
    <source>
        <dbReference type="ARBA" id="ARBA00023015"/>
    </source>
</evidence>
<dbReference type="PANTHER" id="PTHR33164">
    <property type="entry name" value="TRANSCRIPTIONAL REGULATOR, MARR FAMILY"/>
    <property type="match status" value="1"/>
</dbReference>
<accession>A0A1H0F1Q9</accession>
<dbReference type="InterPro" id="IPR036390">
    <property type="entry name" value="WH_DNA-bd_sf"/>
</dbReference>
<evidence type="ECO:0000256" key="3">
    <source>
        <dbReference type="ARBA" id="ARBA00023163"/>
    </source>
</evidence>
<dbReference type="Proteomes" id="UP000198778">
    <property type="component" value="Unassembled WGS sequence"/>
</dbReference>
<dbReference type="SUPFAM" id="SSF46785">
    <property type="entry name" value="Winged helix' DNA-binding domain"/>
    <property type="match status" value="1"/>
</dbReference>
<dbReference type="InterPro" id="IPR039422">
    <property type="entry name" value="MarR/SlyA-like"/>
</dbReference>
<sequence length="116" mass="13563">MLSGYRLSWTSFSILYDLWVSGPLETRELAKLTAVSKATVSNITNTLERKEFCSRERDTEDKRISYVSITENGRKVMEELYPKFHQGEAEIVRSLDPEEQKQMSALLRRVIRDNQF</sequence>
<evidence type="ECO:0000256" key="2">
    <source>
        <dbReference type="ARBA" id="ARBA00023125"/>
    </source>
</evidence>
<dbReference type="STRING" id="745820.SAMN04488053_104157"/>
<dbReference type="PRINTS" id="PR00598">
    <property type="entry name" value="HTHMARR"/>
</dbReference>
<evidence type="ECO:0000313" key="6">
    <source>
        <dbReference type="Proteomes" id="UP000198778"/>
    </source>
</evidence>
<name>A0A1H0F1Q9_9BACI</name>